<protein>
    <submittedName>
        <fullName evidence="1">Uncharacterized protein</fullName>
    </submittedName>
</protein>
<reference evidence="2" key="1">
    <citation type="journal article" date="2020" name="bioRxiv">
        <title>A rank-normalized archaeal taxonomy based on genome phylogeny resolves widespread incomplete and uneven classifications.</title>
        <authorList>
            <person name="Rinke C."/>
            <person name="Chuvochina M."/>
            <person name="Mussig A.J."/>
            <person name="Chaumeil P.-A."/>
            <person name="Waite D.W."/>
            <person name="Whitman W.B."/>
            <person name="Parks D.H."/>
            <person name="Hugenholtz P."/>
        </authorList>
    </citation>
    <scope>NUCLEOTIDE SEQUENCE [LARGE SCALE GENOMIC DNA]</scope>
</reference>
<accession>A0A7J4TIP9</accession>
<proteinExistence type="predicted"/>
<dbReference type="EMBL" id="DUHE01000154">
    <property type="protein sequence ID" value="HII84318.1"/>
    <property type="molecule type" value="Genomic_DNA"/>
</dbReference>
<comment type="caution">
    <text evidence="1">The sequence shown here is derived from an EMBL/GenBank/DDBJ whole genome shotgun (WGS) entry which is preliminary data.</text>
</comment>
<organism evidence="1 2">
    <name type="scientific">Methanobacterium subterraneum</name>
    <dbReference type="NCBI Taxonomy" id="59277"/>
    <lineage>
        <taxon>Archaea</taxon>
        <taxon>Methanobacteriati</taxon>
        <taxon>Methanobacteriota</taxon>
        <taxon>Methanomada group</taxon>
        <taxon>Methanobacteria</taxon>
        <taxon>Methanobacteriales</taxon>
        <taxon>Methanobacteriaceae</taxon>
        <taxon>Methanobacterium</taxon>
    </lineage>
</organism>
<name>A0A7J4TIP9_9EURY</name>
<dbReference type="Proteomes" id="UP000586031">
    <property type="component" value="Unassembled WGS sequence"/>
</dbReference>
<evidence type="ECO:0000313" key="2">
    <source>
        <dbReference type="Proteomes" id="UP000586031"/>
    </source>
</evidence>
<gene>
    <name evidence="1" type="ORF">HA271_05665</name>
</gene>
<dbReference type="AlphaFoldDB" id="A0A7J4TIP9"/>
<evidence type="ECO:0000313" key="1">
    <source>
        <dbReference type="EMBL" id="HII84318.1"/>
    </source>
</evidence>
<sequence length="54" mass="6039">MKVTKGLVPIDKGVNEIRVLHSKPFDKEGLIEKSVKMNKKVTIHKANGEVVKIN</sequence>